<dbReference type="AlphaFoldDB" id="A0A1M4YTY0"/>
<protein>
    <recommendedName>
        <fullName evidence="5">CsbD-like</fullName>
    </recommendedName>
</protein>
<keyword evidence="2" id="KW-1133">Transmembrane helix</keyword>
<dbReference type="SUPFAM" id="SSF69047">
    <property type="entry name" value="Hypothetical protein YjbJ"/>
    <property type="match status" value="1"/>
</dbReference>
<dbReference type="Proteomes" id="UP000184128">
    <property type="component" value="Unassembled WGS sequence"/>
</dbReference>
<evidence type="ECO:0000256" key="1">
    <source>
        <dbReference type="SAM" id="MobiDB-lite"/>
    </source>
</evidence>
<feature type="compositionally biased region" description="Basic and acidic residues" evidence="1">
    <location>
        <begin position="36"/>
        <end position="54"/>
    </location>
</feature>
<organism evidence="3 4">
    <name type="scientific">Atopostipes suicloacalis DSM 15692</name>
    <dbReference type="NCBI Taxonomy" id="1121025"/>
    <lineage>
        <taxon>Bacteria</taxon>
        <taxon>Bacillati</taxon>
        <taxon>Bacillota</taxon>
        <taxon>Bacilli</taxon>
        <taxon>Lactobacillales</taxon>
        <taxon>Carnobacteriaceae</taxon>
        <taxon>Atopostipes</taxon>
    </lineage>
</organism>
<evidence type="ECO:0008006" key="5">
    <source>
        <dbReference type="Google" id="ProtNLM"/>
    </source>
</evidence>
<keyword evidence="2" id="KW-0812">Transmembrane</keyword>
<feature type="transmembrane region" description="Helical" evidence="2">
    <location>
        <begin position="67"/>
        <end position="85"/>
    </location>
</feature>
<gene>
    <name evidence="3" type="ORF">SAMN02745249_01785</name>
</gene>
<dbReference type="OrthoDB" id="2192123at2"/>
<dbReference type="STRING" id="1121025.SAMN02745249_01785"/>
<keyword evidence="2" id="KW-0472">Membrane</keyword>
<evidence type="ECO:0000256" key="2">
    <source>
        <dbReference type="SAM" id="Phobius"/>
    </source>
</evidence>
<dbReference type="EMBL" id="FQUF01000031">
    <property type="protein sequence ID" value="SHF08932.1"/>
    <property type="molecule type" value="Genomic_DNA"/>
</dbReference>
<dbReference type="InterPro" id="IPR036629">
    <property type="entry name" value="YjbJ_sf"/>
</dbReference>
<name>A0A1M4YTY0_9LACT</name>
<reference evidence="3 4" key="1">
    <citation type="submission" date="2016-11" db="EMBL/GenBank/DDBJ databases">
        <authorList>
            <person name="Jaros S."/>
            <person name="Januszkiewicz K."/>
            <person name="Wedrychowicz H."/>
        </authorList>
    </citation>
    <scope>NUCLEOTIDE SEQUENCE [LARGE SCALE GENOMIC DNA]</scope>
    <source>
        <strain evidence="3 4">DSM 15692</strain>
    </source>
</reference>
<accession>A0A1M4YTY0</accession>
<proteinExistence type="predicted"/>
<sequence length="92" mass="10451">MPNKHTVKGKYNEVVGKMTDDKGRELKGRAEHKYGHMKDKAQHKMAHMKDKGPDLPDMDMDVDEKSVISMIVGFTLIVSGLYFVIRAIDEMS</sequence>
<evidence type="ECO:0000313" key="3">
    <source>
        <dbReference type="EMBL" id="SHF08932.1"/>
    </source>
</evidence>
<evidence type="ECO:0000313" key="4">
    <source>
        <dbReference type="Proteomes" id="UP000184128"/>
    </source>
</evidence>
<feature type="region of interest" description="Disordered" evidence="1">
    <location>
        <begin position="36"/>
        <end position="57"/>
    </location>
</feature>
<dbReference type="RefSeq" id="WP_073298484.1">
    <property type="nucleotide sequence ID" value="NZ_FQUF01000031.1"/>
</dbReference>
<keyword evidence="4" id="KW-1185">Reference proteome</keyword>